<protein>
    <submittedName>
        <fullName evidence="1">Uncharacterized protein</fullName>
    </submittedName>
</protein>
<dbReference type="AlphaFoldDB" id="H7FWL5"/>
<keyword evidence="2" id="KW-1185">Reference proteome</keyword>
<reference evidence="1 2" key="1">
    <citation type="journal article" date="2014" name="Acta Crystallogr. D">
        <title>Structure-based characterization and antifreeze properties of a hyperactive ice-binding protein from the Antarctic bacterium Flavobacterium frigoris PS1.</title>
        <authorList>
            <person name="Do H."/>
            <person name="Kim S.J."/>
            <person name="Kim H.J."/>
            <person name="Lee J.H."/>
        </authorList>
    </citation>
    <scope>NUCLEOTIDE SEQUENCE [LARGE SCALE GENOMIC DNA]</scope>
    <source>
        <strain evidence="1 2">PS1</strain>
    </source>
</reference>
<evidence type="ECO:0000313" key="2">
    <source>
        <dbReference type="Proteomes" id="UP000005566"/>
    </source>
</evidence>
<sequence>MKIFRLDLLFLLYQGKRKEPLQGKKHLKLKGGLPVAVS</sequence>
<organism evidence="1 2">
    <name type="scientific">Flavobacterium frigoris (strain PS1)</name>
    <dbReference type="NCBI Taxonomy" id="1086011"/>
    <lineage>
        <taxon>Bacteria</taxon>
        <taxon>Pseudomonadati</taxon>
        <taxon>Bacteroidota</taxon>
        <taxon>Flavobacteriia</taxon>
        <taxon>Flavobacteriales</taxon>
        <taxon>Flavobacteriaceae</taxon>
        <taxon>Flavobacterium</taxon>
    </lineage>
</organism>
<name>H7FWL5_FLAFP</name>
<dbReference type="EMBL" id="AHKF01000047">
    <property type="protein sequence ID" value="EIA07105.1"/>
    <property type="molecule type" value="Genomic_DNA"/>
</dbReference>
<gene>
    <name evidence="1" type="ORF">HJ01_03559</name>
</gene>
<dbReference type="PATRIC" id="fig|1086011.3.peg.3485"/>
<comment type="caution">
    <text evidence="1">The sequence shown here is derived from an EMBL/GenBank/DDBJ whole genome shotgun (WGS) entry which is preliminary data.</text>
</comment>
<evidence type="ECO:0000313" key="1">
    <source>
        <dbReference type="EMBL" id="EIA07105.1"/>
    </source>
</evidence>
<dbReference type="Proteomes" id="UP000005566">
    <property type="component" value="Unassembled WGS sequence"/>
</dbReference>
<accession>H7FWL5</accession>
<proteinExistence type="predicted"/>